<reference evidence="2" key="1">
    <citation type="submission" date="2022-03" db="EMBL/GenBank/DDBJ databases">
        <authorList>
            <person name="Martin C."/>
        </authorList>
    </citation>
    <scope>NUCLEOTIDE SEQUENCE</scope>
</reference>
<dbReference type="Gene3D" id="1.10.1410.40">
    <property type="match status" value="1"/>
</dbReference>
<sequence>MAGSPETNEHFNEIEKEKLVCFFRELYDHVKEKDVIDDLADITHETEQLIDAIFKEINDSDDNPFTIRKRLTTGSTYDGTTTGQISDFDFMGLLDIPPSSLGFIKGLSSKSCQIVVKDVNLRNYFQEASKKYNLSVITEEFFFLNDARFLFHRIVGDALEKLKNDGHHLLEEPGKASIFLHEQSSAPCATMTVTRNIGRDTDVTFGLETDYKAIDGVPKVDPDYGKCIIVPKGPEGQPQEWAMSFSQQEKQRLSKMKESHKKILTILKAIISIFKSSTGFDYSICSSYVVKTIVYHHDSTCNSQAKAGEIDADCIVDIVGEIERLYLLDILQKDGGLKFLVQICAGSYFSKIENYEKPDLWFLLQDFYRDCATKLYDGNDHLPDFHPTFLDEPNWFSIPATRQITAINIDSVREEVAKVTQAVESDASKLDHLKGLWRVVQDRLPYQPDTRYYLYRMFSLFNCGIKNLTSVYGPPINVAAAMPFNPSKDVLGRDKWCIGVVYAHLVAISLRKLIIYICRASDREIKRTETQYRYDRDVSAEDGNIWFKIIPTLRAKRPPEILDVFHFVISRSWSYQE</sequence>
<proteinExistence type="inferred from homology"/>
<organism evidence="2 3">
    <name type="scientific">Owenia fusiformis</name>
    <name type="common">Polychaete worm</name>
    <dbReference type="NCBI Taxonomy" id="6347"/>
    <lineage>
        <taxon>Eukaryota</taxon>
        <taxon>Metazoa</taxon>
        <taxon>Spiralia</taxon>
        <taxon>Lophotrochozoa</taxon>
        <taxon>Annelida</taxon>
        <taxon>Polychaeta</taxon>
        <taxon>Sedentaria</taxon>
        <taxon>Canalipalpata</taxon>
        <taxon>Sabellida</taxon>
        <taxon>Oweniida</taxon>
        <taxon>Oweniidae</taxon>
        <taxon>Owenia</taxon>
    </lineage>
</organism>
<dbReference type="Proteomes" id="UP000749559">
    <property type="component" value="Unassembled WGS sequence"/>
</dbReference>
<gene>
    <name evidence="2" type="ORF">OFUS_LOCUS14109</name>
</gene>
<dbReference type="AlphaFoldDB" id="A0A8S4P6U2"/>
<dbReference type="PANTHER" id="PTHR10656">
    <property type="entry name" value="CELL FATE DETERMINING PROTEIN MAB21-RELATED"/>
    <property type="match status" value="1"/>
</dbReference>
<comment type="caution">
    <text evidence="2">The sequence shown here is derived from an EMBL/GenBank/DDBJ whole genome shotgun (WGS) entry which is preliminary data.</text>
</comment>
<protein>
    <submittedName>
        <fullName evidence="2">Uncharacterized protein</fullName>
    </submittedName>
</protein>
<dbReference type="EMBL" id="CAIIXF020000007">
    <property type="protein sequence ID" value="CAH1788614.1"/>
    <property type="molecule type" value="Genomic_DNA"/>
</dbReference>
<evidence type="ECO:0000256" key="1">
    <source>
        <dbReference type="ARBA" id="ARBA00008307"/>
    </source>
</evidence>
<accession>A0A8S4P6U2</accession>
<comment type="similarity">
    <text evidence="1">Belongs to the mab-21 family.</text>
</comment>
<dbReference type="PANTHER" id="PTHR10656:SF42">
    <property type="entry name" value="CYCLIC GMP-AMP SYNTHASE-LIKE PROTEIN-RELATED"/>
    <property type="match status" value="1"/>
</dbReference>
<keyword evidence="3" id="KW-1185">Reference proteome</keyword>
<dbReference type="Gene3D" id="3.30.460.90">
    <property type="match status" value="1"/>
</dbReference>
<name>A0A8S4P6U2_OWEFU</name>
<evidence type="ECO:0000313" key="3">
    <source>
        <dbReference type="Proteomes" id="UP000749559"/>
    </source>
</evidence>
<evidence type="ECO:0000313" key="2">
    <source>
        <dbReference type="EMBL" id="CAH1788614.1"/>
    </source>
</evidence>